<accession>A0A1X9YP14</accession>
<dbReference type="SUPFAM" id="SSF52402">
    <property type="entry name" value="Adenine nucleotide alpha hydrolases-like"/>
    <property type="match status" value="2"/>
</dbReference>
<evidence type="ECO:0000313" key="4">
    <source>
        <dbReference type="Proteomes" id="UP000266292"/>
    </source>
</evidence>
<dbReference type="PANTHER" id="PTHR46268">
    <property type="entry name" value="STRESS RESPONSE PROTEIN NHAX"/>
    <property type="match status" value="1"/>
</dbReference>
<dbReference type="Proteomes" id="UP000266292">
    <property type="component" value="Chromosome"/>
</dbReference>
<dbReference type="AlphaFoldDB" id="A0A1X9YP14"/>
<feature type="domain" description="UspA" evidence="2">
    <location>
        <begin position="171"/>
        <end position="290"/>
    </location>
</feature>
<protein>
    <recommendedName>
        <fullName evidence="2">UspA domain-containing protein</fullName>
    </recommendedName>
</protein>
<comment type="similarity">
    <text evidence="1">Belongs to the universal stress protein A family.</text>
</comment>
<dbReference type="PRINTS" id="PR01438">
    <property type="entry name" value="UNVRSLSTRESS"/>
</dbReference>
<keyword evidence="4" id="KW-1185">Reference proteome</keyword>
<name>A0A1X9YP14_9BACT</name>
<dbReference type="EMBL" id="CP021235">
    <property type="protein sequence ID" value="ARS34636.1"/>
    <property type="molecule type" value="Genomic_DNA"/>
</dbReference>
<dbReference type="InterPro" id="IPR006016">
    <property type="entry name" value="UspA"/>
</dbReference>
<evidence type="ECO:0000259" key="2">
    <source>
        <dbReference type="Pfam" id="PF00582"/>
    </source>
</evidence>
<dbReference type="Pfam" id="PF00582">
    <property type="entry name" value="Usp"/>
    <property type="match status" value="2"/>
</dbReference>
<dbReference type="InterPro" id="IPR014729">
    <property type="entry name" value="Rossmann-like_a/b/a_fold"/>
</dbReference>
<feature type="domain" description="UspA" evidence="2">
    <location>
        <begin position="12"/>
        <end position="160"/>
    </location>
</feature>
<dbReference type="InterPro" id="IPR006015">
    <property type="entry name" value="Universal_stress_UspA"/>
</dbReference>
<proteinExistence type="inferred from homology"/>
<gene>
    <name evidence="3" type="ORF">CA264_03775</name>
</gene>
<evidence type="ECO:0000256" key="1">
    <source>
        <dbReference type="ARBA" id="ARBA00008791"/>
    </source>
</evidence>
<dbReference type="OrthoDB" id="1522603at2"/>
<dbReference type="CDD" id="cd00293">
    <property type="entry name" value="USP-like"/>
    <property type="match status" value="2"/>
</dbReference>
<reference evidence="4" key="1">
    <citation type="submission" date="2017-05" db="EMBL/GenBank/DDBJ databases">
        <authorList>
            <person name="Ray J."/>
            <person name="Price M."/>
            <person name="Deutschbauer A."/>
        </authorList>
    </citation>
    <scope>NUCLEOTIDE SEQUENCE [LARGE SCALE GENOMIC DNA]</scope>
    <source>
        <strain evidence="4">DSM 19842</strain>
    </source>
</reference>
<organism evidence="3 4">
    <name type="scientific">Pontibacter actiniarum</name>
    <dbReference type="NCBI Taxonomy" id="323450"/>
    <lineage>
        <taxon>Bacteria</taxon>
        <taxon>Pseudomonadati</taxon>
        <taxon>Bacteroidota</taxon>
        <taxon>Cytophagia</taxon>
        <taxon>Cytophagales</taxon>
        <taxon>Hymenobacteraceae</taxon>
        <taxon>Pontibacter</taxon>
    </lineage>
</organism>
<evidence type="ECO:0000313" key="3">
    <source>
        <dbReference type="EMBL" id="ARS34636.1"/>
    </source>
</evidence>
<dbReference type="STRING" id="709015.GCA_000472485_00751"/>
<dbReference type="Gene3D" id="3.40.50.620">
    <property type="entry name" value="HUPs"/>
    <property type="match status" value="2"/>
</dbReference>
<sequence>MNQIIHKTAQTMRRILVPTDFSEEARNAYEVALAIAKRTGAAIKLLHVVQPVSYTPNFSATGDTMVGNGNMEQVFMMQLLEATKGRMQSLLDTFPHEGVDVVQEVDVDRPINKIKQTIQDDEVDLVVMGSKGSSGLDEFLIGSNTEKVVRSADCPVLTVKHRYPNFEVGEIVLASDFKREVRHAMDRFKAFQQLFGARMHLVYINTPGAFESSGNLRQKLEDTAQKYGLKNYTINVYNDVMEEDGILHFAEDIQADLIMMATHGRTGLAHLLSGSIAEDLVNHTHIPVLTFHLK</sequence>
<dbReference type="PANTHER" id="PTHR46268:SF6">
    <property type="entry name" value="UNIVERSAL STRESS PROTEIN UP12"/>
    <property type="match status" value="1"/>
</dbReference>
<dbReference type="KEGG" id="pact:CA264_03775"/>